<dbReference type="EMBL" id="MCGI01000002">
    <property type="protein sequence ID" value="ODM11845.1"/>
    <property type="molecule type" value="Genomic_DNA"/>
</dbReference>
<keyword evidence="4" id="KW-0808">Transferase</keyword>
<feature type="transmembrane region" description="Helical" evidence="2">
    <location>
        <begin position="87"/>
        <end position="111"/>
    </location>
</feature>
<feature type="domain" description="Sensor histidine kinase NatK-like C-terminal" evidence="3">
    <location>
        <begin position="323"/>
        <end position="426"/>
    </location>
</feature>
<dbReference type="Pfam" id="PF14501">
    <property type="entry name" value="HATPase_c_5"/>
    <property type="match status" value="1"/>
</dbReference>
<keyword evidence="2" id="KW-0472">Membrane</keyword>
<evidence type="ECO:0000256" key="2">
    <source>
        <dbReference type="SAM" id="Phobius"/>
    </source>
</evidence>
<evidence type="ECO:0000313" key="5">
    <source>
        <dbReference type="Proteomes" id="UP000095003"/>
    </source>
</evidence>
<gene>
    <name evidence="4" type="ORF">BEH84_02460</name>
</gene>
<sequence>MFDILNYFFGILFLMLYLLSFLPRRYSLPKTSFFCMVTIILDTLAYAWKIIYSDGFGGINIVITVMQILLIQGTVFLVSRNRDARDLFIGLSASNYVMAGGIAGGVAFVYTGNMEKSLFIAFAVHLGLLLLLIFRIRRTYQLVLQQTNKGWLRLCLIPAMFYGTFCIIVYLPVFLDRKPQNIPVVFCLLFTMMVSYIIILSQARQDFEHGKIMEQNAVLESYQKGLELECEAIEEAEQKLMVLRHDLRHYASAVYVLLEQEEYGEAKKLIRELSGEIQEGKLKRYCENPTLNSVLCSLAAKAEDFGEKVQITAAVPREIALSTMELAAVTANLLENAINFVRNKEPEKRRVSLLLRYEQGLLIVETVNSCEEYEKPDIDLDGVIPDSGEKDGHGLGLKGVAAFVRKYGAQFDSYYGEGLFTIRILVDVREKVRG</sequence>
<proteinExistence type="predicted"/>
<protein>
    <submittedName>
        <fullName evidence="4">Sensory histidine kinase DcuS</fullName>
    </submittedName>
</protein>
<dbReference type="InterPro" id="IPR032834">
    <property type="entry name" value="NatK-like_C"/>
</dbReference>
<feature type="transmembrane region" description="Helical" evidence="2">
    <location>
        <begin position="154"/>
        <end position="175"/>
    </location>
</feature>
<feature type="coiled-coil region" evidence="1">
    <location>
        <begin position="219"/>
        <end position="253"/>
    </location>
</feature>
<reference evidence="4 5" key="1">
    <citation type="submission" date="2016-07" db="EMBL/GenBank/DDBJ databases">
        <title>Characterization of isolates of Eisenbergiella tayi derived from blood cultures, using whole genome sequencing.</title>
        <authorList>
            <person name="Burdz T."/>
            <person name="Wiebe D."/>
            <person name="Huynh C."/>
            <person name="Bernard K."/>
        </authorList>
    </citation>
    <scope>NUCLEOTIDE SEQUENCE [LARGE SCALE GENOMIC DNA]</scope>
    <source>
        <strain evidence="4 5">NML 120489</strain>
    </source>
</reference>
<dbReference type="AlphaFoldDB" id="A0A1E3AT10"/>
<evidence type="ECO:0000256" key="1">
    <source>
        <dbReference type="SAM" id="Coils"/>
    </source>
</evidence>
<dbReference type="Gene3D" id="3.30.565.10">
    <property type="entry name" value="Histidine kinase-like ATPase, C-terminal domain"/>
    <property type="match status" value="1"/>
</dbReference>
<accession>A0A1E3AT10</accession>
<organism evidence="4 5">
    <name type="scientific">Eisenbergiella tayi</name>
    <dbReference type="NCBI Taxonomy" id="1432052"/>
    <lineage>
        <taxon>Bacteria</taxon>
        <taxon>Bacillati</taxon>
        <taxon>Bacillota</taxon>
        <taxon>Clostridia</taxon>
        <taxon>Lachnospirales</taxon>
        <taxon>Lachnospiraceae</taxon>
        <taxon>Eisenbergiella</taxon>
    </lineage>
</organism>
<dbReference type="RefSeq" id="WP_069157028.1">
    <property type="nucleotide sequence ID" value="NZ_DBFYTC010000210.1"/>
</dbReference>
<dbReference type="Proteomes" id="UP000095003">
    <property type="component" value="Unassembled WGS sequence"/>
</dbReference>
<comment type="caution">
    <text evidence="4">The sequence shown here is derived from an EMBL/GenBank/DDBJ whole genome shotgun (WGS) entry which is preliminary data.</text>
</comment>
<keyword evidence="2" id="KW-1133">Transmembrane helix</keyword>
<keyword evidence="1" id="KW-0175">Coiled coil</keyword>
<feature type="transmembrane region" description="Helical" evidence="2">
    <location>
        <begin position="6"/>
        <end position="22"/>
    </location>
</feature>
<feature type="transmembrane region" description="Helical" evidence="2">
    <location>
        <begin position="58"/>
        <end position="78"/>
    </location>
</feature>
<feature type="transmembrane region" description="Helical" evidence="2">
    <location>
        <begin position="34"/>
        <end position="52"/>
    </location>
</feature>
<name>A0A1E3AT10_9FIRM</name>
<dbReference type="GO" id="GO:0016301">
    <property type="term" value="F:kinase activity"/>
    <property type="evidence" value="ECO:0007669"/>
    <property type="project" value="UniProtKB-KW"/>
</dbReference>
<dbReference type="SUPFAM" id="SSF55874">
    <property type="entry name" value="ATPase domain of HSP90 chaperone/DNA topoisomerase II/histidine kinase"/>
    <property type="match status" value="1"/>
</dbReference>
<evidence type="ECO:0000313" key="4">
    <source>
        <dbReference type="EMBL" id="ODM11845.1"/>
    </source>
</evidence>
<feature type="transmembrane region" description="Helical" evidence="2">
    <location>
        <begin position="181"/>
        <end position="201"/>
    </location>
</feature>
<dbReference type="InterPro" id="IPR036890">
    <property type="entry name" value="HATPase_C_sf"/>
</dbReference>
<feature type="transmembrane region" description="Helical" evidence="2">
    <location>
        <begin position="117"/>
        <end position="134"/>
    </location>
</feature>
<keyword evidence="2" id="KW-0812">Transmembrane</keyword>
<evidence type="ECO:0000259" key="3">
    <source>
        <dbReference type="Pfam" id="PF14501"/>
    </source>
</evidence>
<keyword evidence="4" id="KW-0418">Kinase</keyword>